<keyword evidence="4" id="KW-1185">Reference proteome</keyword>
<feature type="transmembrane region" description="Helical" evidence="2">
    <location>
        <begin position="83"/>
        <end position="106"/>
    </location>
</feature>
<dbReference type="RefSeq" id="XP_013896160.1">
    <property type="nucleotide sequence ID" value="XM_014040706.1"/>
</dbReference>
<evidence type="ECO:0000256" key="1">
    <source>
        <dbReference type="SAM" id="MobiDB-lite"/>
    </source>
</evidence>
<keyword evidence="2" id="KW-0812">Transmembrane</keyword>
<feature type="transmembrane region" description="Helical" evidence="2">
    <location>
        <begin position="38"/>
        <end position="63"/>
    </location>
</feature>
<dbReference type="GeneID" id="25728024"/>
<feature type="transmembrane region" description="Helical" evidence="2">
    <location>
        <begin position="164"/>
        <end position="183"/>
    </location>
</feature>
<organism evidence="3 4">
    <name type="scientific">Monoraphidium neglectum</name>
    <dbReference type="NCBI Taxonomy" id="145388"/>
    <lineage>
        <taxon>Eukaryota</taxon>
        <taxon>Viridiplantae</taxon>
        <taxon>Chlorophyta</taxon>
        <taxon>core chlorophytes</taxon>
        <taxon>Chlorophyceae</taxon>
        <taxon>CS clade</taxon>
        <taxon>Sphaeropleales</taxon>
        <taxon>Selenastraceae</taxon>
        <taxon>Monoraphidium</taxon>
    </lineage>
</organism>
<dbReference type="EMBL" id="KK102693">
    <property type="protein sequence ID" value="KIY97140.1"/>
    <property type="molecule type" value="Genomic_DNA"/>
</dbReference>
<name>A0A0D2MRE2_9CHLO</name>
<feature type="transmembrane region" description="Helical" evidence="2">
    <location>
        <begin position="344"/>
        <end position="368"/>
    </location>
</feature>
<keyword evidence="2" id="KW-0472">Membrane</keyword>
<feature type="transmembrane region" description="Helical" evidence="2">
    <location>
        <begin position="238"/>
        <end position="261"/>
    </location>
</feature>
<dbReference type="Proteomes" id="UP000054498">
    <property type="component" value="Unassembled WGS sequence"/>
</dbReference>
<keyword evidence="2" id="KW-1133">Transmembrane helix</keyword>
<proteinExistence type="predicted"/>
<gene>
    <name evidence="3" type="ORF">MNEG_10823</name>
</gene>
<accession>A0A0D2MRE2</accession>
<feature type="transmembrane region" description="Helical" evidence="2">
    <location>
        <begin position="374"/>
        <end position="398"/>
    </location>
</feature>
<dbReference type="OrthoDB" id="548174at2759"/>
<dbReference type="AlphaFoldDB" id="A0A0D2MRE2"/>
<dbReference type="KEGG" id="mng:MNEG_10823"/>
<evidence type="ECO:0000313" key="3">
    <source>
        <dbReference type="EMBL" id="KIY97140.1"/>
    </source>
</evidence>
<evidence type="ECO:0000313" key="4">
    <source>
        <dbReference type="Proteomes" id="UP000054498"/>
    </source>
</evidence>
<feature type="transmembrane region" description="Helical" evidence="2">
    <location>
        <begin position="138"/>
        <end position="157"/>
    </location>
</feature>
<reference evidence="3 4" key="1">
    <citation type="journal article" date="2013" name="BMC Genomics">
        <title>Reconstruction of the lipid metabolism for the microalga Monoraphidium neglectum from its genome sequence reveals characteristics suitable for biofuel production.</title>
        <authorList>
            <person name="Bogen C."/>
            <person name="Al-Dilaimi A."/>
            <person name="Albersmeier A."/>
            <person name="Wichmann J."/>
            <person name="Grundmann M."/>
            <person name="Rupp O."/>
            <person name="Lauersen K.J."/>
            <person name="Blifernez-Klassen O."/>
            <person name="Kalinowski J."/>
            <person name="Goesmann A."/>
            <person name="Mussgnug J.H."/>
            <person name="Kruse O."/>
        </authorList>
    </citation>
    <scope>NUCLEOTIDE SEQUENCE [LARGE SCALE GENOMIC DNA]</scope>
    <source>
        <strain evidence="3 4">SAG 48.87</strain>
    </source>
</reference>
<sequence>MFKGWVDFNLINSLNRLPAQRPPSAGGGDASPANETRVFWILTIVTLAAAAAFALGSLLLWVVGQCVALRTRSGFRQHGVHALVWLPTVVIALSDFLKLVVLQSIINKLRWQQAWYTFEAVRAEAGKRTTDQPPCTDVRIAIIVALISVGFNTLVFYAREPRRVLPKALAIIPAAVLTALLWVKPVTSMMVWAFSQRFYTDKWVAGVARAGLLPWGHAWPALTPPIPRGVFTLKAEEIVALLALVLAIGFTLAVGLVLADLKFISRLVSRPLALCGCAPPAYSDPAPTKAAAAPAVADEEADGGPGAAAAPSPAPPPRRRGWALFGGAGRPPRRARTLRRALKVLSLQIMFLGQLPIVFGVLAPIVLVGSLGVWNFWVAIDLIVGAALLALLLVLCVVRRCGGGGDVWVD</sequence>
<evidence type="ECO:0000256" key="2">
    <source>
        <dbReference type="SAM" id="Phobius"/>
    </source>
</evidence>
<protein>
    <submittedName>
        <fullName evidence="3">Uncharacterized protein</fullName>
    </submittedName>
</protein>
<feature type="region of interest" description="Disordered" evidence="1">
    <location>
        <begin position="293"/>
        <end position="332"/>
    </location>
</feature>